<organism evidence="1">
    <name type="scientific">Lygus hesperus</name>
    <name type="common">Western plant bug</name>
    <dbReference type="NCBI Taxonomy" id="30085"/>
    <lineage>
        <taxon>Eukaryota</taxon>
        <taxon>Metazoa</taxon>
        <taxon>Ecdysozoa</taxon>
        <taxon>Arthropoda</taxon>
        <taxon>Hexapoda</taxon>
        <taxon>Insecta</taxon>
        <taxon>Pterygota</taxon>
        <taxon>Neoptera</taxon>
        <taxon>Paraneoptera</taxon>
        <taxon>Hemiptera</taxon>
        <taxon>Heteroptera</taxon>
        <taxon>Panheteroptera</taxon>
        <taxon>Cimicomorpha</taxon>
        <taxon>Miridae</taxon>
        <taxon>Mirini</taxon>
        <taxon>Lygus</taxon>
    </lineage>
</organism>
<accession>A0A0A9Y701</accession>
<feature type="non-terminal residue" evidence="1">
    <location>
        <position position="1"/>
    </location>
</feature>
<reference evidence="1" key="1">
    <citation type="journal article" date="2014" name="PLoS ONE">
        <title>Transcriptome-Based Identification of ABC Transporters in the Western Tarnished Plant Bug Lygus hesperus.</title>
        <authorList>
            <person name="Hull J.J."/>
            <person name="Chaney K."/>
            <person name="Geib S.M."/>
            <person name="Fabrick J.A."/>
            <person name="Brent C.S."/>
            <person name="Walsh D."/>
            <person name="Lavine L.C."/>
        </authorList>
    </citation>
    <scope>NUCLEOTIDE SEQUENCE</scope>
</reference>
<dbReference type="EMBL" id="GBHO01015660">
    <property type="protein sequence ID" value="JAG27944.1"/>
    <property type="molecule type" value="Transcribed_RNA"/>
</dbReference>
<name>A0A0A9Y701_LYGHE</name>
<dbReference type="InterPro" id="IPR022048">
    <property type="entry name" value="Envelope_fusion-like"/>
</dbReference>
<dbReference type="Pfam" id="PF12259">
    <property type="entry name" value="Baculo_F"/>
    <property type="match status" value="1"/>
</dbReference>
<dbReference type="AlphaFoldDB" id="A0A0A9Y701"/>
<protein>
    <submittedName>
        <fullName evidence="1">Putative 79.9 kDa protein in EGT-IAP1 intergenic region</fullName>
    </submittedName>
</protein>
<evidence type="ECO:0000313" key="1">
    <source>
        <dbReference type="EMBL" id="JAG27944.1"/>
    </source>
</evidence>
<sequence>SKMEEQIQNNTSTLKQIIVGLNATHQDIHSKMQLLTSEFKSLWKHLTWVESIRKLESELASACQQLNKLQHGTEAASRGLLSPSILDYRTLRTALVQVQSALAETGRTLPFPPEDEYLYAYYQQVKTKAVASQDDLVFIVTIPITDSSTTFNLFKVHSIPVFDQGIGHWMQWTRLDSYFGISEDLQHFISLTEQQFGECSHFTPRICPVIVPIVSITSASCTKSLYYGQHEGCERQLTSNQTEPIIHQMGPHWAYSTQTPWHIILQCPDRSGKNPIHPRITITGAGVLREKGICDILDC</sequence>
<gene>
    <name evidence="1" type="primary">Y023_1</name>
    <name evidence="1" type="ORF">CM83_37081</name>
</gene>
<proteinExistence type="predicted"/>
<reference evidence="1" key="2">
    <citation type="submission" date="2014-07" db="EMBL/GenBank/DDBJ databases">
        <authorList>
            <person name="Hull J."/>
        </authorList>
    </citation>
    <scope>NUCLEOTIDE SEQUENCE</scope>
</reference>